<evidence type="ECO:0000313" key="2">
    <source>
        <dbReference type="Proteomes" id="UP000246744"/>
    </source>
</evidence>
<evidence type="ECO:0000313" key="1">
    <source>
        <dbReference type="EMBL" id="PWW02685.1"/>
    </source>
</evidence>
<dbReference type="EMBL" id="QGTS01000018">
    <property type="protein sequence ID" value="PWW02685.1"/>
    <property type="molecule type" value="Genomic_DNA"/>
</dbReference>
<keyword evidence="2" id="KW-1185">Reference proteome</keyword>
<protein>
    <submittedName>
        <fullName evidence="1">Uncharacterized protein</fullName>
    </submittedName>
</protein>
<proteinExistence type="predicted"/>
<dbReference type="AlphaFoldDB" id="A0A317PQP7"/>
<comment type="caution">
    <text evidence="1">The sequence shown here is derived from an EMBL/GenBank/DDBJ whole genome shotgun (WGS) entry which is preliminary data.</text>
</comment>
<accession>A0A317PQP7</accession>
<gene>
    <name evidence="1" type="ORF">DES37_11839</name>
</gene>
<sequence length="139" mass="16010">MREICSERVDYATFFAPGTLWFYAGCSTRNGCVWVVFKQQSMANRLWRVKNKQCRLKLSFTATPLIFPNTGLVIAPTESGGLYYRLLGNHRGFLLHTVLHLVDNDRNNNDQAFNHHLPELADAHHYQTISEKTNNKRAN</sequence>
<dbReference type="Proteomes" id="UP000246744">
    <property type="component" value="Unassembled WGS sequence"/>
</dbReference>
<name>A0A317PQP7_9ENTR</name>
<organism evidence="1 2">
    <name type="scientific">Mangrovibacter plantisponsor</name>
    <dbReference type="NCBI Taxonomy" id="451513"/>
    <lineage>
        <taxon>Bacteria</taxon>
        <taxon>Pseudomonadati</taxon>
        <taxon>Pseudomonadota</taxon>
        <taxon>Gammaproteobacteria</taxon>
        <taxon>Enterobacterales</taxon>
        <taxon>Enterobacteriaceae</taxon>
        <taxon>Mangrovibacter</taxon>
    </lineage>
</organism>
<reference evidence="1 2" key="1">
    <citation type="submission" date="2018-05" db="EMBL/GenBank/DDBJ databases">
        <title>Genomic Encyclopedia of Type Strains, Phase IV (KMG-IV): sequencing the most valuable type-strain genomes for metagenomic binning, comparative biology and taxonomic classification.</title>
        <authorList>
            <person name="Goeker M."/>
        </authorList>
    </citation>
    <scope>NUCLEOTIDE SEQUENCE [LARGE SCALE GENOMIC DNA]</scope>
    <source>
        <strain evidence="1 2">DSM 19579</strain>
    </source>
</reference>